<evidence type="ECO:0000313" key="3">
    <source>
        <dbReference type="Proteomes" id="UP000321234"/>
    </source>
</evidence>
<proteinExistence type="predicted"/>
<keyword evidence="3" id="KW-1185">Reference proteome</keyword>
<dbReference type="NCBIfam" id="NF006743">
    <property type="entry name" value="PRK09270.1-2"/>
    <property type="match status" value="1"/>
</dbReference>
<dbReference type="PANTHER" id="PTHR10285">
    <property type="entry name" value="URIDINE KINASE"/>
    <property type="match status" value="1"/>
</dbReference>
<reference evidence="2 3" key="1">
    <citation type="submission" date="2019-07" db="EMBL/GenBank/DDBJ databases">
        <title>Quadrisphaera sp. strain DD2A genome sequencing and assembly.</title>
        <authorList>
            <person name="Kim I."/>
        </authorList>
    </citation>
    <scope>NUCLEOTIDE SEQUENCE [LARGE SCALE GENOMIC DNA]</scope>
    <source>
        <strain evidence="2 3">DD2A</strain>
    </source>
</reference>
<protein>
    <submittedName>
        <fullName evidence="2">Nucleoside/nucleotide kinase family protein</fullName>
    </submittedName>
</protein>
<feature type="region of interest" description="Disordered" evidence="1">
    <location>
        <begin position="1"/>
        <end position="20"/>
    </location>
</feature>
<organism evidence="2 3">
    <name type="scientific">Quadrisphaera setariae</name>
    <dbReference type="NCBI Taxonomy" id="2593304"/>
    <lineage>
        <taxon>Bacteria</taxon>
        <taxon>Bacillati</taxon>
        <taxon>Actinomycetota</taxon>
        <taxon>Actinomycetes</taxon>
        <taxon>Kineosporiales</taxon>
        <taxon>Kineosporiaceae</taxon>
        <taxon>Quadrisphaera</taxon>
    </lineage>
</organism>
<dbReference type="OrthoDB" id="3192509at2"/>
<dbReference type="Proteomes" id="UP000321234">
    <property type="component" value="Unassembled WGS sequence"/>
</dbReference>
<accession>A0A5C8ZD93</accession>
<evidence type="ECO:0000313" key="2">
    <source>
        <dbReference type="EMBL" id="TXR55259.1"/>
    </source>
</evidence>
<dbReference type="RefSeq" id="WP_147927266.1">
    <property type="nucleotide sequence ID" value="NZ_VKAC01000009.1"/>
</dbReference>
<evidence type="ECO:0000256" key="1">
    <source>
        <dbReference type="SAM" id="MobiDB-lite"/>
    </source>
</evidence>
<sequence>MPTPRSERPQASSPTTTTTSTAELVARARGLVEAADGRRVLLGLVGAPGAGKSTLAAQLVEALGPELDGGAALVGMDGFHLAQTTLERWGRAGRKGAPDTFDAGGYAALLRRLRARDEDVVHAPEFRRDLEEPLGSAVPVPREVALVVTEGNYLLLDGAWAPVRGLLDEVWFLAPDDQLRLTRLVARHEAFGKAPRAAVEWSHGPDQANADVVAATAARADLVVRLVD</sequence>
<keyword evidence="2" id="KW-0418">Kinase</keyword>
<name>A0A5C8ZD93_9ACTN</name>
<dbReference type="AlphaFoldDB" id="A0A5C8ZD93"/>
<keyword evidence="2" id="KW-0808">Transferase</keyword>
<dbReference type="InterPro" id="IPR027417">
    <property type="entry name" value="P-loop_NTPase"/>
</dbReference>
<dbReference type="EMBL" id="VKAC01000009">
    <property type="protein sequence ID" value="TXR55259.1"/>
    <property type="molecule type" value="Genomic_DNA"/>
</dbReference>
<dbReference type="SUPFAM" id="SSF52540">
    <property type="entry name" value="P-loop containing nucleoside triphosphate hydrolases"/>
    <property type="match status" value="1"/>
</dbReference>
<comment type="caution">
    <text evidence="2">The sequence shown here is derived from an EMBL/GenBank/DDBJ whole genome shotgun (WGS) entry which is preliminary data.</text>
</comment>
<gene>
    <name evidence="2" type="ORF">FMM08_15400</name>
</gene>
<dbReference type="Gene3D" id="3.40.50.300">
    <property type="entry name" value="P-loop containing nucleotide triphosphate hydrolases"/>
    <property type="match status" value="2"/>
</dbReference>
<dbReference type="GO" id="GO:0016301">
    <property type="term" value="F:kinase activity"/>
    <property type="evidence" value="ECO:0007669"/>
    <property type="project" value="UniProtKB-KW"/>
</dbReference>